<dbReference type="Pfam" id="PF18962">
    <property type="entry name" value="Por_Secre_tail"/>
    <property type="match status" value="1"/>
</dbReference>
<dbReference type="InterPro" id="IPR056600">
    <property type="entry name" value="GBD_T9SS_assoc"/>
</dbReference>
<feature type="domain" description="T9SS-like galactose binding" evidence="4">
    <location>
        <begin position="145"/>
        <end position="260"/>
    </location>
</feature>
<gene>
    <name evidence="5" type="ORF">ACFS29_05085</name>
</gene>
<dbReference type="EMBL" id="JBHUOS010000002">
    <property type="protein sequence ID" value="MFD2915003.1"/>
    <property type="molecule type" value="Genomic_DNA"/>
</dbReference>
<evidence type="ECO:0000259" key="3">
    <source>
        <dbReference type="Pfam" id="PF18962"/>
    </source>
</evidence>
<accession>A0ABW5ZSI3</accession>
<evidence type="ECO:0000259" key="4">
    <source>
        <dbReference type="Pfam" id="PF23759"/>
    </source>
</evidence>
<evidence type="ECO:0000256" key="2">
    <source>
        <dbReference type="SAM" id="SignalP"/>
    </source>
</evidence>
<dbReference type="Proteomes" id="UP001597548">
    <property type="component" value="Unassembled WGS sequence"/>
</dbReference>
<evidence type="ECO:0000313" key="6">
    <source>
        <dbReference type="Proteomes" id="UP001597548"/>
    </source>
</evidence>
<protein>
    <submittedName>
        <fullName evidence="5">T9SS type A sorting domain-containing protein</fullName>
    </submittedName>
</protein>
<organism evidence="5 6">
    <name type="scientific">Psychroserpens luteus</name>
    <dbReference type="NCBI Taxonomy" id="1434066"/>
    <lineage>
        <taxon>Bacteria</taxon>
        <taxon>Pseudomonadati</taxon>
        <taxon>Bacteroidota</taxon>
        <taxon>Flavobacteriia</taxon>
        <taxon>Flavobacteriales</taxon>
        <taxon>Flavobacteriaceae</taxon>
        <taxon>Psychroserpens</taxon>
    </lineage>
</organism>
<dbReference type="InterPro" id="IPR026444">
    <property type="entry name" value="Secre_tail"/>
</dbReference>
<dbReference type="RefSeq" id="WP_194508499.1">
    <property type="nucleotide sequence ID" value="NZ_JADILU010000005.1"/>
</dbReference>
<feature type="domain" description="T9SS-like galactose binding" evidence="4">
    <location>
        <begin position="268"/>
        <end position="384"/>
    </location>
</feature>
<keyword evidence="1 2" id="KW-0732">Signal</keyword>
<proteinExistence type="predicted"/>
<feature type="domain" description="Secretion system C-terminal sorting" evidence="3">
    <location>
        <begin position="529"/>
        <end position="593"/>
    </location>
</feature>
<sequence length="596" mass="65437">MKKLYTLFLTLFIATLSFGQPANDNCNNPELITVTNTSTNFIFDINTAVLNNETICGATTDFADVWYQFIMPLDGNIFVDGSISWNNFALYDSCGSTEIECVNTKDLFTNLTSGNTYFLRVYRTSTDASNTSYQNFSIKAFPTATNDDCTSAENISVSTTVSTVSFEVGGASVNNEIGCSGATLDYVDIWYDFTMPVNGNLYIDASINWNNIALYDGCGGTLIQCGTSNEFITGLTSGTDYKLRIFRTSADADNTYLSFSIIAYEDVTNDDCASAENIIISTTQSTVNFEIGGASINNEIGCTGTTTDYADIWYYFTMPVNGNLYVDGSIGWNNFVLYDTCNGTEIQCGTANQLFTGLIATTNYKLRVFRTLALTDNDNYRSFSIQAFEIINNDDCTSAETIVVTDSPTTINFGIAGATINNEVGCSGTTAEDYADVWYEFTMPTDGNVSIDGTLSWNNFALYDACNGNELGCFQSDGDFVGLTSGTIYKLRVFRTLVLANNDVYKSFTIQTSETLSTNNFATENSIIIYPNPTNGILNISSETTVDSILVYDILGKIVAKTFNQNYINLEHLNSGMYVVKVKSNSTIEYQRILLE</sequence>
<keyword evidence="6" id="KW-1185">Reference proteome</keyword>
<dbReference type="Pfam" id="PF23759">
    <property type="entry name" value="GBD_T9SS_assoc"/>
    <property type="match status" value="4"/>
</dbReference>
<feature type="chain" id="PRO_5046323254" evidence="2">
    <location>
        <begin position="23"/>
        <end position="596"/>
    </location>
</feature>
<comment type="caution">
    <text evidence="5">The sequence shown here is derived from an EMBL/GenBank/DDBJ whole genome shotgun (WGS) entry which is preliminary data.</text>
</comment>
<feature type="signal peptide" evidence="2">
    <location>
        <begin position="1"/>
        <end position="22"/>
    </location>
</feature>
<feature type="domain" description="T9SS-like galactose binding" evidence="4">
    <location>
        <begin position="392"/>
        <end position="509"/>
    </location>
</feature>
<name>A0ABW5ZSI3_9FLAO</name>
<evidence type="ECO:0000256" key="1">
    <source>
        <dbReference type="ARBA" id="ARBA00022729"/>
    </source>
</evidence>
<reference evidence="6" key="1">
    <citation type="journal article" date="2019" name="Int. J. Syst. Evol. Microbiol.">
        <title>The Global Catalogue of Microorganisms (GCM) 10K type strain sequencing project: providing services to taxonomists for standard genome sequencing and annotation.</title>
        <authorList>
            <consortium name="The Broad Institute Genomics Platform"/>
            <consortium name="The Broad Institute Genome Sequencing Center for Infectious Disease"/>
            <person name="Wu L."/>
            <person name="Ma J."/>
        </authorList>
    </citation>
    <scope>NUCLEOTIDE SEQUENCE [LARGE SCALE GENOMIC DNA]</scope>
    <source>
        <strain evidence="6">KCTC 32514</strain>
    </source>
</reference>
<feature type="domain" description="T9SS-like galactose binding" evidence="4">
    <location>
        <begin position="22"/>
        <end position="137"/>
    </location>
</feature>
<dbReference type="NCBIfam" id="TIGR04183">
    <property type="entry name" value="Por_Secre_tail"/>
    <property type="match status" value="1"/>
</dbReference>
<evidence type="ECO:0000313" key="5">
    <source>
        <dbReference type="EMBL" id="MFD2915003.1"/>
    </source>
</evidence>